<dbReference type="GO" id="GO:0016853">
    <property type="term" value="F:isomerase activity"/>
    <property type="evidence" value="ECO:0007669"/>
    <property type="project" value="UniProtKB-KW"/>
</dbReference>
<protein>
    <submittedName>
        <fullName evidence="2">Ketosteroid isomerase</fullName>
    </submittedName>
</protein>
<dbReference type="RefSeq" id="WP_135446437.1">
    <property type="nucleotide sequence ID" value="NZ_SRLE01000016.1"/>
</dbReference>
<organism evidence="2 3">
    <name type="scientific">Mangrovimicrobium sediminis</name>
    <dbReference type="NCBI Taxonomy" id="2562682"/>
    <lineage>
        <taxon>Bacteria</taxon>
        <taxon>Pseudomonadati</taxon>
        <taxon>Pseudomonadota</taxon>
        <taxon>Gammaproteobacteria</taxon>
        <taxon>Cellvibrionales</taxon>
        <taxon>Halieaceae</taxon>
        <taxon>Mangrovimicrobium</taxon>
    </lineage>
</organism>
<dbReference type="EMBL" id="SRLE01000016">
    <property type="protein sequence ID" value="TGD71114.1"/>
    <property type="molecule type" value="Genomic_DNA"/>
</dbReference>
<evidence type="ECO:0000259" key="1">
    <source>
        <dbReference type="Pfam" id="PF12680"/>
    </source>
</evidence>
<keyword evidence="3" id="KW-1185">Reference proteome</keyword>
<evidence type="ECO:0000313" key="2">
    <source>
        <dbReference type="EMBL" id="TGD71114.1"/>
    </source>
</evidence>
<feature type="domain" description="SnoaL-like" evidence="1">
    <location>
        <begin position="11"/>
        <end position="109"/>
    </location>
</feature>
<accession>A0A4Z0LV39</accession>
<dbReference type="Pfam" id="PF12680">
    <property type="entry name" value="SnoaL_2"/>
    <property type="match status" value="1"/>
</dbReference>
<name>A0A4Z0LV39_9GAMM</name>
<comment type="caution">
    <text evidence="2">The sequence shown here is derived from an EMBL/GenBank/DDBJ whole genome shotgun (WGS) entry which is preliminary data.</text>
</comment>
<keyword evidence="2" id="KW-0413">Isomerase</keyword>
<gene>
    <name evidence="2" type="ORF">E4634_19930</name>
</gene>
<reference evidence="2 3" key="1">
    <citation type="submission" date="2019-04" db="EMBL/GenBank/DDBJ databases">
        <title>Taxonomy of novel Haliea sp. from mangrove soil of West Coast of India.</title>
        <authorList>
            <person name="Verma A."/>
            <person name="Kumar P."/>
            <person name="Krishnamurthi S."/>
        </authorList>
    </citation>
    <scope>NUCLEOTIDE SEQUENCE [LARGE SCALE GENOMIC DNA]</scope>
    <source>
        <strain evidence="2 3">SAOS-164</strain>
    </source>
</reference>
<proteinExistence type="predicted"/>
<dbReference type="SUPFAM" id="SSF54427">
    <property type="entry name" value="NTF2-like"/>
    <property type="match status" value="1"/>
</dbReference>
<dbReference type="AlphaFoldDB" id="A0A4Z0LV39"/>
<dbReference type="Proteomes" id="UP000298050">
    <property type="component" value="Unassembled WGS sequence"/>
</dbReference>
<dbReference type="OrthoDB" id="7061942at2"/>
<sequence length="143" mass="15560">MDTAPLHQLARNFFAAVGRGHLPEDLVTPDMTAWVLSSGDSDLARFNGGIALLAALVEPGKLVYEIQSITAEEDRVVAEVSSDWPLVNGQHARNDHVFAFRVRDGRIAHVAEYMDTRVTREIIGPAIQVLAQQLAAQKDSAGD</sequence>
<dbReference type="InterPro" id="IPR032710">
    <property type="entry name" value="NTF2-like_dom_sf"/>
</dbReference>
<dbReference type="Gene3D" id="3.10.450.50">
    <property type="match status" value="1"/>
</dbReference>
<dbReference type="InterPro" id="IPR037401">
    <property type="entry name" value="SnoaL-like"/>
</dbReference>
<evidence type="ECO:0000313" key="3">
    <source>
        <dbReference type="Proteomes" id="UP000298050"/>
    </source>
</evidence>